<feature type="domain" description="Methyltransferase type 11" evidence="1">
    <location>
        <begin position="43"/>
        <end position="137"/>
    </location>
</feature>
<name>A0AAJ5F214_9DEIO</name>
<evidence type="ECO:0000313" key="2">
    <source>
        <dbReference type="EMBL" id="MBB5296069.1"/>
    </source>
</evidence>
<keyword evidence="2" id="KW-0830">Ubiquinone</keyword>
<dbReference type="CDD" id="cd02440">
    <property type="entry name" value="AdoMet_MTases"/>
    <property type="match status" value="1"/>
</dbReference>
<proteinExistence type="predicted"/>
<reference evidence="2 5" key="2">
    <citation type="submission" date="2020-08" db="EMBL/GenBank/DDBJ databases">
        <title>Genomic Encyclopedia of Type Strains, Phase IV (KMG-IV): sequencing the most valuable type-strain genomes for metagenomic binning, comparative biology and taxonomic classification.</title>
        <authorList>
            <person name="Goeker M."/>
        </authorList>
    </citation>
    <scope>NUCLEOTIDE SEQUENCE [LARGE SCALE GENOMIC DNA]</scope>
    <source>
        <strain evidence="2 5">DSM 105434</strain>
    </source>
</reference>
<evidence type="ECO:0000313" key="4">
    <source>
        <dbReference type="Proteomes" id="UP000308000"/>
    </source>
</evidence>
<dbReference type="GO" id="GO:0008757">
    <property type="term" value="F:S-adenosylmethionine-dependent methyltransferase activity"/>
    <property type="evidence" value="ECO:0007669"/>
    <property type="project" value="InterPro"/>
</dbReference>
<dbReference type="EMBL" id="JACHFV010000009">
    <property type="protein sequence ID" value="MBB5296069.1"/>
    <property type="molecule type" value="Genomic_DNA"/>
</dbReference>
<evidence type="ECO:0000313" key="5">
    <source>
        <dbReference type="Proteomes" id="UP000536909"/>
    </source>
</evidence>
<dbReference type="AlphaFoldDB" id="A0AAJ5F214"/>
<dbReference type="InterPro" id="IPR029063">
    <property type="entry name" value="SAM-dependent_MTases_sf"/>
</dbReference>
<dbReference type="PANTHER" id="PTHR45036">
    <property type="entry name" value="METHYLTRANSFERASE LIKE 7B"/>
    <property type="match status" value="1"/>
</dbReference>
<dbReference type="InterPro" id="IPR052356">
    <property type="entry name" value="Thiol_S-MT"/>
</dbReference>
<dbReference type="InterPro" id="IPR013216">
    <property type="entry name" value="Methyltransf_11"/>
</dbReference>
<dbReference type="GO" id="GO:0032259">
    <property type="term" value="P:methylation"/>
    <property type="evidence" value="ECO:0007669"/>
    <property type="project" value="UniProtKB-KW"/>
</dbReference>
<reference evidence="3 4" key="1">
    <citation type="submission" date="2019-04" db="EMBL/GenBank/DDBJ databases">
        <title>Deinococcus metalilatus MA1002 mutant No.5.</title>
        <authorList>
            <person name="Park W."/>
            <person name="Park C."/>
        </authorList>
    </citation>
    <scope>NUCLEOTIDE SEQUENCE [LARGE SCALE GENOMIC DNA]</scope>
    <source>
        <strain evidence="3 4">MA1002-m5</strain>
    </source>
</reference>
<accession>A0AAJ5F214</accession>
<dbReference type="Gene3D" id="3.40.50.150">
    <property type="entry name" value="Vaccinia Virus protein VP39"/>
    <property type="match status" value="1"/>
</dbReference>
<evidence type="ECO:0000313" key="3">
    <source>
        <dbReference type="EMBL" id="TLK25913.1"/>
    </source>
</evidence>
<dbReference type="RefSeq" id="WP_129118357.1">
    <property type="nucleotide sequence ID" value="NZ_BSUI01000008.1"/>
</dbReference>
<sequence>MANARHVQRLYDHKASGYDAATSSQMLDALRSGLFARASGDVLELGVGTGATFAHYPATLRSLTALDVSGEMLRRAQPRTLRLPFPVRLVQHDFQTLPFPAASFDTVTSSLGLCGIPDPARLFSEVRRVLRPGGQLLALEHVRPPNAWLGIAADGLDPLFERFVGCHANRRTPHLLREAGFTVEVLERRLAGILVALRATRPGPREVPASRSARS</sequence>
<dbReference type="Proteomes" id="UP000536909">
    <property type="component" value="Unassembled WGS sequence"/>
</dbReference>
<keyword evidence="3" id="KW-0808">Transferase</keyword>
<protein>
    <submittedName>
        <fullName evidence="3">Methyltransferase domain-containing protein</fullName>
    </submittedName>
    <submittedName>
        <fullName evidence="2">Ubiquinone/menaquinone biosynthesis C-methylase UbiE</fullName>
    </submittedName>
</protein>
<dbReference type="Pfam" id="PF08241">
    <property type="entry name" value="Methyltransf_11"/>
    <property type="match status" value="1"/>
</dbReference>
<gene>
    <name evidence="3" type="ORF">FCS05_12880</name>
    <name evidence="2" type="ORF">HNQ10_002908</name>
</gene>
<organism evidence="3 4">
    <name type="scientific">Deinococcus metallilatus</name>
    <dbReference type="NCBI Taxonomy" id="1211322"/>
    <lineage>
        <taxon>Bacteria</taxon>
        <taxon>Thermotogati</taxon>
        <taxon>Deinococcota</taxon>
        <taxon>Deinococci</taxon>
        <taxon>Deinococcales</taxon>
        <taxon>Deinococcaceae</taxon>
        <taxon>Deinococcus</taxon>
    </lineage>
</organism>
<evidence type="ECO:0000259" key="1">
    <source>
        <dbReference type="Pfam" id="PF08241"/>
    </source>
</evidence>
<dbReference type="Proteomes" id="UP000308000">
    <property type="component" value="Unassembled WGS sequence"/>
</dbReference>
<dbReference type="SUPFAM" id="SSF53335">
    <property type="entry name" value="S-adenosyl-L-methionine-dependent methyltransferases"/>
    <property type="match status" value="1"/>
</dbReference>
<comment type="caution">
    <text evidence="3">The sequence shown here is derived from an EMBL/GenBank/DDBJ whole genome shotgun (WGS) entry which is preliminary data.</text>
</comment>
<keyword evidence="3" id="KW-0489">Methyltransferase</keyword>
<dbReference type="PANTHER" id="PTHR45036:SF1">
    <property type="entry name" value="METHYLTRANSFERASE LIKE 7A"/>
    <property type="match status" value="1"/>
</dbReference>
<dbReference type="EMBL" id="VBRC01000008">
    <property type="protein sequence ID" value="TLK25913.1"/>
    <property type="molecule type" value="Genomic_DNA"/>
</dbReference>
<keyword evidence="5" id="KW-1185">Reference proteome</keyword>